<dbReference type="Proteomes" id="UP000028990">
    <property type="component" value="Unassembled WGS sequence"/>
</dbReference>
<dbReference type="InterPro" id="IPR032418">
    <property type="entry name" value="E1_FCCH"/>
</dbReference>
<evidence type="ECO:0000313" key="2">
    <source>
        <dbReference type="EMBL" id="KFO38572.1"/>
    </source>
</evidence>
<dbReference type="Gene3D" id="2.40.30.180">
    <property type="entry name" value="Ubiquitin-activating enzyme E1, FCCH domain"/>
    <property type="match status" value="1"/>
</dbReference>
<accession>A0A091E5D2</accession>
<reference evidence="2 3" key="1">
    <citation type="submission" date="2013-11" db="EMBL/GenBank/DDBJ databases">
        <title>The Damaraland mole rat (Fukomys damarensis) genome and evolution of African mole rats.</title>
        <authorList>
            <person name="Gladyshev V.N."/>
            <person name="Fang X."/>
        </authorList>
    </citation>
    <scope>NUCLEOTIDE SEQUENCE [LARGE SCALE GENOMIC DNA]</scope>
    <source>
        <tissue evidence="2">Liver</tissue>
    </source>
</reference>
<dbReference type="InterPro" id="IPR035985">
    <property type="entry name" value="Ubiquitin-activating_enz"/>
</dbReference>
<organism evidence="2 3">
    <name type="scientific">Fukomys damarensis</name>
    <name type="common">Damaraland mole rat</name>
    <name type="synonym">Cryptomys damarensis</name>
    <dbReference type="NCBI Taxonomy" id="885580"/>
    <lineage>
        <taxon>Eukaryota</taxon>
        <taxon>Metazoa</taxon>
        <taxon>Chordata</taxon>
        <taxon>Craniata</taxon>
        <taxon>Vertebrata</taxon>
        <taxon>Euteleostomi</taxon>
        <taxon>Mammalia</taxon>
        <taxon>Eutheria</taxon>
        <taxon>Euarchontoglires</taxon>
        <taxon>Glires</taxon>
        <taxon>Rodentia</taxon>
        <taxon>Hystricomorpha</taxon>
        <taxon>Bathyergidae</taxon>
        <taxon>Fukomys</taxon>
    </lineage>
</organism>
<dbReference type="AlphaFoldDB" id="A0A091E5D2"/>
<dbReference type="SUPFAM" id="SSF69572">
    <property type="entry name" value="Activating enzymes of the ubiquitin-like proteins"/>
    <property type="match status" value="1"/>
</dbReference>
<dbReference type="GO" id="GO:0008641">
    <property type="term" value="F:ubiquitin-like modifier activating enzyme activity"/>
    <property type="evidence" value="ECO:0007669"/>
    <property type="project" value="InterPro"/>
</dbReference>
<dbReference type="InterPro" id="IPR042302">
    <property type="entry name" value="E1_FCCH_sf"/>
</dbReference>
<sequence>MFFLLLSPFHPSARSSAYVATSLQVVVLTNTPLEYQLQVGEVCHSRGIKLVVADTRGLFGQLFCDFGEEMIVRDSTGEEPLSAVISVVTKDCPGVVTCLEEAQHGFESGDFVSFSQVQGMSELNDMRPIEIQVLGIPGLGVVRNGWPEQTESDWWVRLVPGAHFCGLSRIGGQKRGGTAI</sequence>
<evidence type="ECO:0000259" key="1">
    <source>
        <dbReference type="Pfam" id="PF16190"/>
    </source>
</evidence>
<dbReference type="OrthoDB" id="10252231at2759"/>
<name>A0A091E5D2_FUKDA</name>
<feature type="domain" description="Ubiquitin-activating enzyme E1 FCCH" evidence="1">
    <location>
        <begin position="91"/>
        <end position="135"/>
    </location>
</feature>
<dbReference type="Pfam" id="PF16190">
    <property type="entry name" value="E1_FCCH"/>
    <property type="match status" value="1"/>
</dbReference>
<dbReference type="eggNOG" id="KOG2012">
    <property type="taxonomic scope" value="Eukaryota"/>
</dbReference>
<evidence type="ECO:0000313" key="3">
    <source>
        <dbReference type="Proteomes" id="UP000028990"/>
    </source>
</evidence>
<gene>
    <name evidence="2" type="ORF">H920_00023</name>
</gene>
<dbReference type="EMBL" id="KN106406">
    <property type="protein sequence ID" value="KFO38572.1"/>
    <property type="molecule type" value="Genomic_DNA"/>
</dbReference>
<proteinExistence type="predicted"/>
<keyword evidence="3" id="KW-1185">Reference proteome</keyword>
<protein>
    <submittedName>
        <fullName evidence="2">Ubiquitin-like modifier-activating enzyme 1</fullName>
    </submittedName>
</protein>